<evidence type="ECO:0000313" key="2">
    <source>
        <dbReference type="EMBL" id="KAF9460751.1"/>
    </source>
</evidence>
<dbReference type="AlphaFoldDB" id="A0A9P5Y3E8"/>
<name>A0A9P5Y3E8_9AGAR</name>
<keyword evidence="1" id="KW-1133">Transmembrane helix</keyword>
<organism evidence="2 3">
    <name type="scientific">Collybia nuda</name>
    <dbReference type="NCBI Taxonomy" id="64659"/>
    <lineage>
        <taxon>Eukaryota</taxon>
        <taxon>Fungi</taxon>
        <taxon>Dikarya</taxon>
        <taxon>Basidiomycota</taxon>
        <taxon>Agaricomycotina</taxon>
        <taxon>Agaricomycetes</taxon>
        <taxon>Agaricomycetidae</taxon>
        <taxon>Agaricales</taxon>
        <taxon>Tricholomatineae</taxon>
        <taxon>Clitocybaceae</taxon>
        <taxon>Collybia</taxon>
    </lineage>
</organism>
<keyword evidence="1" id="KW-0812">Transmembrane</keyword>
<keyword evidence="1" id="KW-0472">Membrane</keyword>
<evidence type="ECO:0000313" key="3">
    <source>
        <dbReference type="Proteomes" id="UP000807353"/>
    </source>
</evidence>
<keyword evidence="3" id="KW-1185">Reference proteome</keyword>
<dbReference type="Proteomes" id="UP000807353">
    <property type="component" value="Unassembled WGS sequence"/>
</dbReference>
<feature type="transmembrane region" description="Helical" evidence="1">
    <location>
        <begin position="109"/>
        <end position="135"/>
    </location>
</feature>
<accession>A0A9P5Y3E8</accession>
<dbReference type="OrthoDB" id="2998233at2759"/>
<reference evidence="2" key="1">
    <citation type="submission" date="2020-11" db="EMBL/GenBank/DDBJ databases">
        <authorList>
            <consortium name="DOE Joint Genome Institute"/>
            <person name="Ahrendt S."/>
            <person name="Riley R."/>
            <person name="Andreopoulos W."/>
            <person name="Labutti K."/>
            <person name="Pangilinan J."/>
            <person name="Ruiz-Duenas F.J."/>
            <person name="Barrasa J.M."/>
            <person name="Sanchez-Garcia M."/>
            <person name="Camarero S."/>
            <person name="Miyauchi S."/>
            <person name="Serrano A."/>
            <person name="Linde D."/>
            <person name="Babiker R."/>
            <person name="Drula E."/>
            <person name="Ayuso-Fernandez I."/>
            <person name="Pacheco R."/>
            <person name="Padilla G."/>
            <person name="Ferreira P."/>
            <person name="Barriuso J."/>
            <person name="Kellner H."/>
            <person name="Castanera R."/>
            <person name="Alfaro M."/>
            <person name="Ramirez L."/>
            <person name="Pisabarro A.G."/>
            <person name="Kuo A."/>
            <person name="Tritt A."/>
            <person name="Lipzen A."/>
            <person name="He G."/>
            <person name="Yan M."/>
            <person name="Ng V."/>
            <person name="Cullen D."/>
            <person name="Martin F."/>
            <person name="Rosso M.-N."/>
            <person name="Henrissat B."/>
            <person name="Hibbett D."/>
            <person name="Martinez A.T."/>
            <person name="Grigoriev I.V."/>
        </authorList>
    </citation>
    <scope>NUCLEOTIDE SEQUENCE</scope>
    <source>
        <strain evidence="2">CBS 247.69</strain>
    </source>
</reference>
<protein>
    <submittedName>
        <fullName evidence="2">Uncharacterized protein</fullName>
    </submittedName>
</protein>
<feature type="transmembrane region" description="Helical" evidence="1">
    <location>
        <begin position="77"/>
        <end position="97"/>
    </location>
</feature>
<dbReference type="PROSITE" id="PS51257">
    <property type="entry name" value="PROKAR_LIPOPROTEIN"/>
    <property type="match status" value="1"/>
</dbReference>
<gene>
    <name evidence="2" type="ORF">BDZ94DRAFT_1265425</name>
</gene>
<proteinExistence type="predicted"/>
<evidence type="ECO:0000256" key="1">
    <source>
        <dbReference type="SAM" id="Phobius"/>
    </source>
</evidence>
<feature type="transmembrane region" description="Helical" evidence="1">
    <location>
        <begin position="12"/>
        <end position="33"/>
    </location>
</feature>
<feature type="transmembrane region" description="Helical" evidence="1">
    <location>
        <begin position="39"/>
        <end position="56"/>
    </location>
</feature>
<comment type="caution">
    <text evidence="2">The sequence shown here is derived from an EMBL/GenBank/DDBJ whole genome shotgun (WGS) entry which is preliminary data.</text>
</comment>
<dbReference type="EMBL" id="MU150294">
    <property type="protein sequence ID" value="KAF9460751.1"/>
    <property type="molecule type" value="Genomic_DNA"/>
</dbReference>
<sequence>MAIRFQTFRQMLLALVIIISLASIILSSCLSPYFVHRKVFWMIIVVEGGSMIRSCWSGIRKPLLKKYQSVASENMELFIFLPFELVLALVTLTLPLVRGPTGKIVPTVLEILIIVNTTINIAYTTCLLAVAMLTAPAYDADVWIRDIDSCPSPFPIPIILSFVFSCISRWKPTVSAQAMDDAPLPPCLPGCNCDCTVKPAPPMMSQTISSVDRLVAPSTRLSAPITGSRIPSHQSLVRIPDAAERRASIIVAFDV</sequence>